<gene>
    <name evidence="2" type="ORF">C8P67_104113</name>
</gene>
<dbReference type="EMBL" id="QUNI01000004">
    <property type="protein sequence ID" value="REG99495.1"/>
    <property type="molecule type" value="Genomic_DNA"/>
</dbReference>
<dbReference type="OrthoDB" id="9780932at2"/>
<dbReference type="Pfam" id="PF12697">
    <property type="entry name" value="Abhydrolase_6"/>
    <property type="match status" value="1"/>
</dbReference>
<keyword evidence="3" id="KW-1185">Reference proteome</keyword>
<organism evidence="2 3">
    <name type="scientific">Flavobacterium aquicola</name>
    <dbReference type="NCBI Taxonomy" id="1682742"/>
    <lineage>
        <taxon>Bacteria</taxon>
        <taxon>Pseudomonadati</taxon>
        <taxon>Bacteroidota</taxon>
        <taxon>Flavobacteriia</taxon>
        <taxon>Flavobacteriales</taxon>
        <taxon>Flavobacteriaceae</taxon>
        <taxon>Flavobacterium</taxon>
    </lineage>
</organism>
<dbReference type="RefSeq" id="WP_115812191.1">
    <property type="nucleotide sequence ID" value="NZ_QUNI01000004.1"/>
</dbReference>
<evidence type="ECO:0000313" key="2">
    <source>
        <dbReference type="EMBL" id="REG99495.1"/>
    </source>
</evidence>
<dbReference type="Proteomes" id="UP000257136">
    <property type="component" value="Unassembled WGS sequence"/>
</dbReference>
<dbReference type="InterPro" id="IPR050266">
    <property type="entry name" value="AB_hydrolase_sf"/>
</dbReference>
<dbReference type="PANTHER" id="PTHR43798:SF33">
    <property type="entry name" value="HYDROLASE, PUTATIVE (AFU_ORTHOLOGUE AFUA_2G14860)-RELATED"/>
    <property type="match status" value="1"/>
</dbReference>
<evidence type="ECO:0000259" key="1">
    <source>
        <dbReference type="Pfam" id="PF12697"/>
    </source>
</evidence>
<accession>A0A3E0EN09</accession>
<dbReference type="InterPro" id="IPR029058">
    <property type="entry name" value="AB_hydrolase_fold"/>
</dbReference>
<proteinExistence type="predicted"/>
<evidence type="ECO:0000313" key="3">
    <source>
        <dbReference type="Proteomes" id="UP000257136"/>
    </source>
</evidence>
<dbReference type="InterPro" id="IPR000073">
    <property type="entry name" value="AB_hydrolase_1"/>
</dbReference>
<name>A0A3E0EN09_9FLAO</name>
<dbReference type="PANTHER" id="PTHR43798">
    <property type="entry name" value="MONOACYLGLYCEROL LIPASE"/>
    <property type="match status" value="1"/>
</dbReference>
<dbReference type="Gene3D" id="3.40.50.1820">
    <property type="entry name" value="alpha/beta hydrolase"/>
    <property type="match status" value="1"/>
</dbReference>
<dbReference type="SUPFAM" id="SSF53474">
    <property type="entry name" value="alpha/beta-Hydrolases"/>
    <property type="match status" value="1"/>
</dbReference>
<comment type="caution">
    <text evidence="2">The sequence shown here is derived from an EMBL/GenBank/DDBJ whole genome shotgun (WGS) entry which is preliminary data.</text>
</comment>
<dbReference type="GO" id="GO:0016020">
    <property type="term" value="C:membrane"/>
    <property type="evidence" value="ECO:0007669"/>
    <property type="project" value="TreeGrafter"/>
</dbReference>
<dbReference type="AlphaFoldDB" id="A0A3E0EN09"/>
<dbReference type="PRINTS" id="PR00111">
    <property type="entry name" value="ABHYDROLASE"/>
</dbReference>
<sequence length="236" mass="27288">MKQTIILLHGLFGGLSNWKTVTDHFQEYYNIYVPTMPLYDDHKIDELDYLVTWLENYTESLQLNNIILVGNSLGGHVAFLYTHRNLSNVKSLILTGSSGLYENNTLGSFPRRHSYSYIREHAANTFYDPAIATKELVDEVFEIVNDNRKCFKIIKTAKRAQRNQVTNLLAEINIPVLLIWGKEDRITPLHVAKDFHKMLPNSQLVEILNCGHAPMMEHPVQFNEILEDFLNKNRTL</sequence>
<protein>
    <submittedName>
        <fullName evidence="2">Pimeloyl-ACP methyl ester carboxylesterase</fullName>
    </submittedName>
</protein>
<feature type="domain" description="AB hydrolase-1" evidence="1">
    <location>
        <begin position="5"/>
        <end position="224"/>
    </location>
</feature>
<reference evidence="2 3" key="1">
    <citation type="submission" date="2018-08" db="EMBL/GenBank/DDBJ databases">
        <title>Genomic Encyclopedia of Archaeal and Bacterial Type Strains, Phase II (KMG-II): from individual species to whole genera.</title>
        <authorList>
            <person name="Goeker M."/>
        </authorList>
    </citation>
    <scope>NUCLEOTIDE SEQUENCE [LARGE SCALE GENOMIC DNA]</scope>
    <source>
        <strain evidence="2 3">DSM 100880</strain>
    </source>
</reference>